<dbReference type="Proteomes" id="UP000477311">
    <property type="component" value="Unassembled WGS sequence"/>
</dbReference>
<keyword evidence="2" id="KW-1185">Reference proteome</keyword>
<accession>A0A6M1S235</accession>
<dbReference type="EMBL" id="JAAKYA010000053">
    <property type="protein sequence ID" value="NGO39440.1"/>
    <property type="molecule type" value="Genomic_DNA"/>
</dbReference>
<comment type="caution">
    <text evidence="1">The sequence shown here is derived from an EMBL/GenBank/DDBJ whole genome shotgun (WGS) entry which is preliminary data.</text>
</comment>
<evidence type="ECO:0008006" key="3">
    <source>
        <dbReference type="Google" id="ProtNLM"/>
    </source>
</evidence>
<evidence type="ECO:0000313" key="2">
    <source>
        <dbReference type="Proteomes" id="UP000477311"/>
    </source>
</evidence>
<proteinExistence type="predicted"/>
<sequence length="341" mass="38057">MQSGMPSGAAGPGRPVPWILGLGLAGAVLFTACQQTVSHPPARSRVEFARDDARGRLELRIGGRPAFTCVYSEDWDLPHLYPIFSPSGQPMTVQKAEPYPHHRSFWFADTVQRAGHREASFYNAWYSGAGGPKDPHPPFRDRIRHDGFLLVQPGSGAGRLRWRLIWEMDHGQTPVLEETRDMRVVALEDGQYFLDVTFTVTAAFGPVTFRSDAVHYAWPYVRMNDRFNTNGQGRLVNSEGGIGQAGTHDRPARWVDFSRTGVPDAEGLALFSHPSNPHPHTWLTRDYGTFGPRREAARNGRPFTLPQGASLSTRVGVLVHRGDGQTGRVDDWYRAWCEGRL</sequence>
<reference evidence="1 2" key="1">
    <citation type="submission" date="2020-02" db="EMBL/GenBank/DDBJ databases">
        <title>Draft genome sequence of Limisphaera ngatamarikiensis NGM72.4T, a thermophilic Verrucomicrobia grouped in subdivision 3.</title>
        <authorList>
            <person name="Carere C.R."/>
            <person name="Steen J."/>
            <person name="Hugenholtz P."/>
            <person name="Stott M.B."/>
        </authorList>
    </citation>
    <scope>NUCLEOTIDE SEQUENCE [LARGE SCALE GENOMIC DNA]</scope>
    <source>
        <strain evidence="1 2">NGM72.4</strain>
    </source>
</reference>
<evidence type="ECO:0000313" key="1">
    <source>
        <dbReference type="EMBL" id="NGO39440.1"/>
    </source>
</evidence>
<dbReference type="Pfam" id="PF14100">
    <property type="entry name" value="DUF6807"/>
    <property type="match status" value="1"/>
</dbReference>
<organism evidence="1 2">
    <name type="scientific">Limisphaera ngatamarikiensis</name>
    <dbReference type="NCBI Taxonomy" id="1324935"/>
    <lineage>
        <taxon>Bacteria</taxon>
        <taxon>Pseudomonadati</taxon>
        <taxon>Verrucomicrobiota</taxon>
        <taxon>Verrucomicrobiia</taxon>
        <taxon>Limisphaerales</taxon>
        <taxon>Limisphaeraceae</taxon>
        <taxon>Limisphaera</taxon>
    </lineage>
</organism>
<dbReference type="InterPro" id="IPR029475">
    <property type="entry name" value="DUF6807"/>
</dbReference>
<protein>
    <recommendedName>
        <fullName evidence="3">Methane oxygenase PmoA</fullName>
    </recommendedName>
</protein>
<name>A0A6M1S235_9BACT</name>
<gene>
    <name evidence="1" type="ORF">G4L39_08525</name>
</gene>
<dbReference type="AlphaFoldDB" id="A0A6M1S235"/>